<evidence type="ECO:0000313" key="3">
    <source>
        <dbReference type="Proteomes" id="UP001308179"/>
    </source>
</evidence>
<feature type="region of interest" description="Disordered" evidence="1">
    <location>
        <begin position="62"/>
        <end position="98"/>
    </location>
</feature>
<feature type="compositionally biased region" description="Basic and acidic residues" evidence="1">
    <location>
        <begin position="62"/>
        <end position="76"/>
    </location>
</feature>
<evidence type="ECO:0000313" key="2">
    <source>
        <dbReference type="EMBL" id="KAK5142052.1"/>
    </source>
</evidence>
<feature type="compositionally biased region" description="Low complexity" evidence="1">
    <location>
        <begin position="1"/>
        <end position="14"/>
    </location>
</feature>
<evidence type="ECO:0000256" key="1">
    <source>
        <dbReference type="SAM" id="MobiDB-lite"/>
    </source>
</evidence>
<keyword evidence="3" id="KW-1185">Reference proteome</keyword>
<dbReference type="CDD" id="cd14688">
    <property type="entry name" value="bZIP_YAP"/>
    <property type="match status" value="1"/>
</dbReference>
<protein>
    <recommendedName>
        <fullName evidence="4">BZIP domain-containing protein</fullName>
    </recommendedName>
</protein>
<feature type="region of interest" description="Disordered" evidence="1">
    <location>
        <begin position="1"/>
        <end position="35"/>
    </location>
</feature>
<evidence type="ECO:0008006" key="4">
    <source>
        <dbReference type="Google" id="ProtNLM"/>
    </source>
</evidence>
<accession>A0ABR0L1H7</accession>
<name>A0ABR0L1H7_9PEZI</name>
<proteinExistence type="predicted"/>
<dbReference type="InterPro" id="IPR052635">
    <property type="entry name" value="Sec_Metab_Biosynth_Reg"/>
</dbReference>
<dbReference type="Proteomes" id="UP001308179">
    <property type="component" value="Unassembled WGS sequence"/>
</dbReference>
<dbReference type="PANTHER" id="PTHR39607">
    <property type="entry name" value="XANTHOCILLIN BIOSYNTHESIS CLUSTER TRANSCRIPTION FACTOR XANC-RELATED"/>
    <property type="match status" value="1"/>
</dbReference>
<gene>
    <name evidence="2" type="ORF">LTR32_005526</name>
</gene>
<organism evidence="2 3">
    <name type="scientific">Rachicladosporium monterosium</name>
    <dbReference type="NCBI Taxonomy" id="1507873"/>
    <lineage>
        <taxon>Eukaryota</taxon>
        <taxon>Fungi</taxon>
        <taxon>Dikarya</taxon>
        <taxon>Ascomycota</taxon>
        <taxon>Pezizomycotina</taxon>
        <taxon>Dothideomycetes</taxon>
        <taxon>Dothideomycetidae</taxon>
        <taxon>Cladosporiales</taxon>
        <taxon>Cladosporiaceae</taxon>
        <taxon>Rachicladosporium</taxon>
    </lineage>
</organism>
<reference evidence="2 3" key="1">
    <citation type="submission" date="2023-08" db="EMBL/GenBank/DDBJ databases">
        <title>Black Yeasts Isolated from many extreme environments.</title>
        <authorList>
            <person name="Coleine C."/>
            <person name="Stajich J.E."/>
            <person name="Selbmann L."/>
        </authorList>
    </citation>
    <scope>NUCLEOTIDE SEQUENCE [LARGE SCALE GENOMIC DNA]</scope>
    <source>
        <strain evidence="2 3">CCFEE 5386</strain>
    </source>
</reference>
<dbReference type="PANTHER" id="PTHR39607:SF2">
    <property type="entry name" value="BZIP DOMAIN-CONTAINING PROTEIN"/>
    <property type="match status" value="1"/>
</dbReference>
<sequence>MSNQDSGSAASAASPDDDDWSSVTDPNERRKIQNRIAQRKFRMCLQRDIEIDANDIAGDKMRLQKEVSERDAENARKASGAYRTTEPEDLDRHEPSGLPWGGISLRHVIATGKAKEQSSRETSLYAAASKTGGSSRLLAAGCDALDYALPLGGTEKRVAQIQAMVLGRYMGVKWLLRYYTPVTFSVCVTHSINVLMYEKAAADWLMLHTIYASKSPPGVLDGKSITCL</sequence>
<dbReference type="EMBL" id="JAVRRR010000486">
    <property type="protein sequence ID" value="KAK5142052.1"/>
    <property type="molecule type" value="Genomic_DNA"/>
</dbReference>
<comment type="caution">
    <text evidence="2">The sequence shown here is derived from an EMBL/GenBank/DDBJ whole genome shotgun (WGS) entry which is preliminary data.</text>
</comment>